<organism evidence="2">
    <name type="scientific">Oscillatoriales cyanobacterium SpSt-418</name>
    <dbReference type="NCBI Taxonomy" id="2282169"/>
    <lineage>
        <taxon>Bacteria</taxon>
        <taxon>Bacillati</taxon>
        <taxon>Cyanobacteriota</taxon>
        <taxon>Cyanophyceae</taxon>
        <taxon>Oscillatoriophycideae</taxon>
        <taxon>Oscillatoriales</taxon>
    </lineage>
</organism>
<name>A0A7C3PJK1_9CYAN</name>
<proteinExistence type="predicted"/>
<gene>
    <name evidence="2" type="ORF">ENR64_27865</name>
</gene>
<dbReference type="PANTHER" id="PTHR46438:SF2">
    <property type="entry name" value="ALPHA_BETA-HYDROLASES SUPERFAMILY PROTEIN"/>
    <property type="match status" value="1"/>
</dbReference>
<keyword evidence="2" id="KW-0378">Hydrolase</keyword>
<dbReference type="GO" id="GO:0016787">
    <property type="term" value="F:hydrolase activity"/>
    <property type="evidence" value="ECO:0007669"/>
    <property type="project" value="UniProtKB-KW"/>
</dbReference>
<dbReference type="Gene3D" id="3.40.50.1820">
    <property type="entry name" value="alpha/beta hydrolase"/>
    <property type="match status" value="1"/>
</dbReference>
<evidence type="ECO:0000259" key="1">
    <source>
        <dbReference type="Pfam" id="PF12697"/>
    </source>
</evidence>
<protein>
    <submittedName>
        <fullName evidence="2">Alpha/beta hydrolase</fullName>
    </submittedName>
</protein>
<dbReference type="AlphaFoldDB" id="A0A7C3PJK1"/>
<dbReference type="InterPro" id="IPR000073">
    <property type="entry name" value="AB_hydrolase_1"/>
</dbReference>
<sequence length="295" mass="32501">MLNFHPPGIGQKTVKTSLGSMVYYTPVGSPWQITGSDRQPLLFLHNFGGGASAYEWSKVYPAFLDDYHVLAPDLLGWGSSDHPVRDYRIEDYLLTLQEFIEKTCAVPPIAVCSSFTGAISVRLAVQHPHLFRALILTCPSGFSDFGQDAGRRLPLQVIGMPFLDQTIYNLGAMNAVAVRNFLERFLFADSSRVASEMVDAYLASASQPNAQYSALAFLRGDLYFDLARYLPQLSVPAFFLWGKQAQFTPLALAERLATLTPLVKSCISIDGAGVLPHLEQPEAVIGLLHQFLPQC</sequence>
<dbReference type="EMBL" id="DSRU01000415">
    <property type="protein sequence ID" value="HFN01495.1"/>
    <property type="molecule type" value="Genomic_DNA"/>
</dbReference>
<dbReference type="PANTHER" id="PTHR46438">
    <property type="entry name" value="ALPHA/BETA-HYDROLASES SUPERFAMILY PROTEIN"/>
    <property type="match status" value="1"/>
</dbReference>
<dbReference type="Pfam" id="PF12697">
    <property type="entry name" value="Abhydrolase_6"/>
    <property type="match status" value="1"/>
</dbReference>
<feature type="domain" description="AB hydrolase-1" evidence="1">
    <location>
        <begin position="41"/>
        <end position="285"/>
    </location>
</feature>
<dbReference type="SUPFAM" id="SSF53474">
    <property type="entry name" value="alpha/beta-Hydrolases"/>
    <property type="match status" value="1"/>
</dbReference>
<dbReference type="PRINTS" id="PR00111">
    <property type="entry name" value="ABHYDROLASE"/>
</dbReference>
<evidence type="ECO:0000313" key="2">
    <source>
        <dbReference type="EMBL" id="HFN01495.1"/>
    </source>
</evidence>
<accession>A0A7C3PJK1</accession>
<reference evidence="2" key="1">
    <citation type="journal article" date="2020" name="mSystems">
        <title>Genome- and Community-Level Interaction Insights into Carbon Utilization and Element Cycling Functions of Hydrothermarchaeota in Hydrothermal Sediment.</title>
        <authorList>
            <person name="Zhou Z."/>
            <person name="Liu Y."/>
            <person name="Xu W."/>
            <person name="Pan J."/>
            <person name="Luo Z.H."/>
            <person name="Li M."/>
        </authorList>
    </citation>
    <scope>NUCLEOTIDE SEQUENCE [LARGE SCALE GENOMIC DNA]</scope>
    <source>
        <strain evidence="2">SpSt-418</strain>
    </source>
</reference>
<comment type="caution">
    <text evidence="2">The sequence shown here is derived from an EMBL/GenBank/DDBJ whole genome shotgun (WGS) entry which is preliminary data.</text>
</comment>
<dbReference type="InterPro" id="IPR029058">
    <property type="entry name" value="AB_hydrolase_fold"/>
</dbReference>